<evidence type="ECO:0000256" key="10">
    <source>
        <dbReference type="HAMAP-Rule" id="MF_01499"/>
    </source>
</evidence>
<dbReference type="GO" id="GO:0004016">
    <property type="term" value="F:adenylate cyclase activity"/>
    <property type="evidence" value="ECO:0007669"/>
    <property type="project" value="UniProtKB-UniRule"/>
</dbReference>
<evidence type="ECO:0000256" key="9">
    <source>
        <dbReference type="ARBA" id="ARBA00023136"/>
    </source>
</evidence>
<dbReference type="NCBIfam" id="TIGR00159">
    <property type="entry name" value="diadenylate cyclase CdaA"/>
    <property type="match status" value="1"/>
</dbReference>
<dbReference type="Pfam" id="PF02457">
    <property type="entry name" value="DAC"/>
    <property type="match status" value="1"/>
</dbReference>
<protein>
    <recommendedName>
        <fullName evidence="10">Diadenylate cyclase</fullName>
        <shortName evidence="10">DAC</shortName>
        <ecNumber evidence="10">2.7.7.85</ecNumber>
    </recommendedName>
    <alternativeName>
        <fullName evidence="10">Cyclic-di-AMP synthase</fullName>
        <shortName evidence="10">c-di-AMP synthase</shortName>
    </alternativeName>
</protein>
<evidence type="ECO:0000313" key="13">
    <source>
        <dbReference type="Proteomes" id="UP000470771"/>
    </source>
</evidence>
<dbReference type="Proteomes" id="UP000470771">
    <property type="component" value="Unassembled WGS sequence"/>
</dbReference>
<dbReference type="Gene3D" id="3.40.1700.10">
    <property type="entry name" value="DNA integrity scanning protein, DisA, N-terminal domain"/>
    <property type="match status" value="1"/>
</dbReference>
<dbReference type="EMBL" id="WWNE01000012">
    <property type="protein sequence ID" value="NBG66979.1"/>
    <property type="molecule type" value="Genomic_DNA"/>
</dbReference>
<comment type="caution">
    <text evidence="12">The sequence shown here is derived from an EMBL/GenBank/DDBJ whole genome shotgun (WGS) entry which is preliminary data.</text>
</comment>
<dbReference type="InterPro" id="IPR036888">
    <property type="entry name" value="DNA_integrity_DisA_N_sf"/>
</dbReference>
<sequence>MSLAFISIRWLDFLDILLVAILMYQLYNLLKGTVAIRILLGILSLYLIWKLVEALKMELLDEILGQFIGVGVIALIIVFQQEIRRFLLIVGNRSILAQPRIRKKFGAWKWNDQKVEELNSKAIIKACFNMSKSKTGALIVISKDSELKYHASTGDQIDGIVSSNLLETIFFKNNPMHDGGVIIHANKIKAARCILPVSDNPKIHASYGLRHRAAVGITENSTAVAIIVSEETGEISFCKNGNLKHKLEIDELRSLLEREFKN</sequence>
<dbReference type="Pfam" id="PF19293">
    <property type="entry name" value="CdaA_N"/>
    <property type="match status" value="1"/>
</dbReference>
<dbReference type="FunFam" id="3.40.1700.10:FF:000002">
    <property type="entry name" value="Diadenylate cyclase"/>
    <property type="match status" value="1"/>
</dbReference>
<evidence type="ECO:0000256" key="3">
    <source>
        <dbReference type="ARBA" id="ARBA00022679"/>
    </source>
</evidence>
<comment type="catalytic activity">
    <reaction evidence="1 10">
        <text>2 ATP = 3',3'-c-di-AMP + 2 diphosphate</text>
        <dbReference type="Rhea" id="RHEA:35655"/>
        <dbReference type="ChEBI" id="CHEBI:30616"/>
        <dbReference type="ChEBI" id="CHEBI:33019"/>
        <dbReference type="ChEBI" id="CHEBI:71500"/>
        <dbReference type="EC" id="2.7.7.85"/>
    </reaction>
</comment>
<evidence type="ECO:0000256" key="5">
    <source>
        <dbReference type="ARBA" id="ARBA00022695"/>
    </source>
</evidence>
<dbReference type="GO" id="GO:0006171">
    <property type="term" value="P:cAMP biosynthetic process"/>
    <property type="evidence" value="ECO:0007669"/>
    <property type="project" value="InterPro"/>
</dbReference>
<keyword evidence="4 10" id="KW-0812">Transmembrane</keyword>
<feature type="domain" description="DAC" evidence="11">
    <location>
        <begin position="80"/>
        <end position="251"/>
    </location>
</feature>
<name>A0A6N9NM95_9FLAO</name>
<feature type="transmembrane region" description="Helical" evidence="10">
    <location>
        <begin position="63"/>
        <end position="79"/>
    </location>
</feature>
<dbReference type="GO" id="GO:0106408">
    <property type="term" value="F:diadenylate cyclase activity"/>
    <property type="evidence" value="ECO:0007669"/>
    <property type="project" value="UniProtKB-EC"/>
</dbReference>
<keyword evidence="6 10" id="KW-0547">Nucleotide-binding</keyword>
<evidence type="ECO:0000259" key="11">
    <source>
        <dbReference type="PROSITE" id="PS51794"/>
    </source>
</evidence>
<dbReference type="InterPro" id="IPR003390">
    <property type="entry name" value="DNA_integrity_scan_DisA_N"/>
</dbReference>
<dbReference type="InterPro" id="IPR045585">
    <property type="entry name" value="CdaA_N"/>
</dbReference>
<proteinExistence type="inferred from homology"/>
<dbReference type="PIRSF" id="PIRSF004793">
    <property type="entry name" value="UCP004793"/>
    <property type="match status" value="1"/>
</dbReference>
<evidence type="ECO:0000313" key="12">
    <source>
        <dbReference type="EMBL" id="NBG66979.1"/>
    </source>
</evidence>
<keyword evidence="2 10" id="KW-1003">Cell membrane</keyword>
<feature type="transmembrane region" description="Helical" evidence="10">
    <location>
        <begin position="34"/>
        <end position="51"/>
    </location>
</feature>
<evidence type="ECO:0000256" key="7">
    <source>
        <dbReference type="ARBA" id="ARBA00022840"/>
    </source>
</evidence>
<dbReference type="InterPro" id="IPR014046">
    <property type="entry name" value="C-di-AMP_synthase"/>
</dbReference>
<dbReference type="HAMAP" id="MF_01499">
    <property type="entry name" value="DacA"/>
    <property type="match status" value="1"/>
</dbReference>
<evidence type="ECO:0000256" key="2">
    <source>
        <dbReference type="ARBA" id="ARBA00022475"/>
    </source>
</evidence>
<feature type="transmembrane region" description="Helical" evidence="10">
    <location>
        <begin position="6"/>
        <end position="27"/>
    </location>
</feature>
<dbReference type="InterPro" id="IPR034701">
    <property type="entry name" value="CdaA"/>
</dbReference>
<accession>A0A6N9NM95</accession>
<keyword evidence="8 10" id="KW-1133">Transmembrane helix</keyword>
<dbReference type="PANTHER" id="PTHR34185:SF1">
    <property type="entry name" value="DIADENYLATE CYCLASE"/>
    <property type="match status" value="1"/>
</dbReference>
<dbReference type="EC" id="2.7.7.85" evidence="10"/>
<dbReference type="PANTHER" id="PTHR34185">
    <property type="entry name" value="DIADENYLATE CYCLASE"/>
    <property type="match status" value="1"/>
</dbReference>
<keyword evidence="7 10" id="KW-0067">ATP-binding</keyword>
<keyword evidence="9 10" id="KW-0472">Membrane</keyword>
<comment type="subunit">
    <text evidence="10">Probably a homodimer.</text>
</comment>
<dbReference type="PROSITE" id="PS51794">
    <property type="entry name" value="DAC"/>
    <property type="match status" value="1"/>
</dbReference>
<dbReference type="SUPFAM" id="SSF143597">
    <property type="entry name" value="YojJ-like"/>
    <property type="match status" value="1"/>
</dbReference>
<evidence type="ECO:0000256" key="6">
    <source>
        <dbReference type="ARBA" id="ARBA00022741"/>
    </source>
</evidence>
<gene>
    <name evidence="10" type="primary">dacA</name>
    <name evidence="12" type="ORF">GQN54_12695</name>
</gene>
<comment type="caution">
    <text evidence="10">Lacks conserved residue(s) required for the propagation of feature annotation.</text>
</comment>
<evidence type="ECO:0000256" key="4">
    <source>
        <dbReference type="ARBA" id="ARBA00022692"/>
    </source>
</evidence>
<evidence type="ECO:0000256" key="1">
    <source>
        <dbReference type="ARBA" id="ARBA00000877"/>
    </source>
</evidence>
<comment type="similarity">
    <text evidence="10">Belongs to the adenylate cyclase family. DacA/CdaA subfamily.</text>
</comment>
<keyword evidence="13" id="KW-1185">Reference proteome</keyword>
<dbReference type="RefSeq" id="WP_160633930.1">
    <property type="nucleotide sequence ID" value="NZ_WWNE01000012.1"/>
</dbReference>
<comment type="function">
    <text evidence="10">Catalyzes the condensation of 2 ATP molecules into cyclic di-AMP (c-di-AMP), a second messenger used to regulate differing processes in different bacteria.</text>
</comment>
<dbReference type="InterPro" id="IPR050338">
    <property type="entry name" value="DisA"/>
</dbReference>
<dbReference type="GO" id="GO:0005524">
    <property type="term" value="F:ATP binding"/>
    <property type="evidence" value="ECO:0007669"/>
    <property type="project" value="UniProtKB-UniRule"/>
</dbReference>
<keyword evidence="3 10" id="KW-0808">Transferase</keyword>
<dbReference type="AlphaFoldDB" id="A0A6N9NM95"/>
<evidence type="ECO:0000256" key="8">
    <source>
        <dbReference type="ARBA" id="ARBA00022989"/>
    </source>
</evidence>
<keyword evidence="5 10" id="KW-0548">Nucleotidyltransferase</keyword>
<reference evidence="12 13" key="1">
    <citation type="submission" date="2019-12" db="EMBL/GenBank/DDBJ databases">
        <authorList>
            <person name="Zhao J."/>
        </authorList>
    </citation>
    <scope>NUCLEOTIDE SEQUENCE [LARGE SCALE GENOMIC DNA]</scope>
    <source>
        <strain evidence="12 13">S-15</strain>
    </source>
</reference>
<organism evidence="12 13">
    <name type="scientific">Acidiluteibacter ferrifornacis</name>
    <dbReference type="NCBI Taxonomy" id="2692424"/>
    <lineage>
        <taxon>Bacteria</taxon>
        <taxon>Pseudomonadati</taxon>
        <taxon>Bacteroidota</taxon>
        <taxon>Flavobacteriia</taxon>
        <taxon>Flavobacteriales</taxon>
        <taxon>Cryomorphaceae</taxon>
        <taxon>Acidiluteibacter</taxon>
    </lineage>
</organism>